<accession>A0AAD5RCE5</accession>
<dbReference type="EMBL" id="JAHQIW010007320">
    <property type="protein sequence ID" value="KAJ1373659.1"/>
    <property type="molecule type" value="Genomic_DNA"/>
</dbReference>
<evidence type="ECO:0000313" key="1">
    <source>
        <dbReference type="EMBL" id="KAJ1373659.1"/>
    </source>
</evidence>
<dbReference type="AlphaFoldDB" id="A0AAD5RCE5"/>
<sequence>MAPQASYKPDIRLVFLTMIDIVGYGQARRSTQWNVNVSNCVVSFLSHQHQQLTSNIKLMEFLAGLWRARQST</sequence>
<dbReference type="Proteomes" id="UP001196413">
    <property type="component" value="Unassembled WGS sequence"/>
</dbReference>
<protein>
    <submittedName>
        <fullName evidence="1">Uncharacterized protein</fullName>
    </submittedName>
</protein>
<name>A0AAD5RCE5_PARTN</name>
<keyword evidence="2" id="KW-1185">Reference proteome</keyword>
<gene>
    <name evidence="1" type="ORF">KIN20_036128</name>
</gene>
<evidence type="ECO:0000313" key="2">
    <source>
        <dbReference type="Proteomes" id="UP001196413"/>
    </source>
</evidence>
<reference evidence="1" key="1">
    <citation type="submission" date="2021-06" db="EMBL/GenBank/DDBJ databases">
        <title>Parelaphostrongylus tenuis whole genome reference sequence.</title>
        <authorList>
            <person name="Garwood T.J."/>
            <person name="Larsen P.A."/>
            <person name="Fountain-Jones N.M."/>
            <person name="Garbe J.R."/>
            <person name="Macchietto M.G."/>
            <person name="Kania S.A."/>
            <person name="Gerhold R.W."/>
            <person name="Richards J.E."/>
            <person name="Wolf T.M."/>
        </authorList>
    </citation>
    <scope>NUCLEOTIDE SEQUENCE</scope>
    <source>
        <strain evidence="1">MNPRO001-30</strain>
        <tissue evidence="1">Meninges</tissue>
    </source>
</reference>
<comment type="caution">
    <text evidence="1">The sequence shown here is derived from an EMBL/GenBank/DDBJ whole genome shotgun (WGS) entry which is preliminary data.</text>
</comment>
<organism evidence="1 2">
    <name type="scientific">Parelaphostrongylus tenuis</name>
    <name type="common">Meningeal worm</name>
    <dbReference type="NCBI Taxonomy" id="148309"/>
    <lineage>
        <taxon>Eukaryota</taxon>
        <taxon>Metazoa</taxon>
        <taxon>Ecdysozoa</taxon>
        <taxon>Nematoda</taxon>
        <taxon>Chromadorea</taxon>
        <taxon>Rhabditida</taxon>
        <taxon>Rhabditina</taxon>
        <taxon>Rhabditomorpha</taxon>
        <taxon>Strongyloidea</taxon>
        <taxon>Metastrongylidae</taxon>
        <taxon>Parelaphostrongylus</taxon>
    </lineage>
</organism>
<proteinExistence type="predicted"/>